<dbReference type="GO" id="GO:0042626">
    <property type="term" value="F:ATPase-coupled transmembrane transporter activity"/>
    <property type="evidence" value="ECO:0007669"/>
    <property type="project" value="TreeGrafter"/>
</dbReference>
<keyword evidence="1" id="KW-0813">Transport</keyword>
<dbReference type="GO" id="GO:0016887">
    <property type="term" value="F:ATP hydrolysis activity"/>
    <property type="evidence" value="ECO:0007669"/>
    <property type="project" value="InterPro"/>
</dbReference>
<dbReference type="Gene3D" id="3.40.50.300">
    <property type="entry name" value="P-loop containing nucleotide triphosphate hydrolases"/>
    <property type="match status" value="2"/>
</dbReference>
<dbReference type="PROSITE" id="PS00211">
    <property type="entry name" value="ABC_TRANSPORTER_1"/>
    <property type="match status" value="1"/>
</dbReference>
<dbReference type="GO" id="GO:0005524">
    <property type="term" value="F:ATP binding"/>
    <property type="evidence" value="ECO:0007669"/>
    <property type="project" value="UniProtKB-KW"/>
</dbReference>
<feature type="compositionally biased region" description="Low complexity" evidence="4">
    <location>
        <begin position="1"/>
        <end position="23"/>
    </location>
</feature>
<organism evidence="6 7">
    <name type="scientific">Cylindrotheca closterium</name>
    <dbReference type="NCBI Taxonomy" id="2856"/>
    <lineage>
        <taxon>Eukaryota</taxon>
        <taxon>Sar</taxon>
        <taxon>Stramenopiles</taxon>
        <taxon>Ochrophyta</taxon>
        <taxon>Bacillariophyta</taxon>
        <taxon>Bacillariophyceae</taxon>
        <taxon>Bacillariophycidae</taxon>
        <taxon>Bacillariales</taxon>
        <taxon>Bacillariaceae</taxon>
        <taxon>Cylindrotheca</taxon>
    </lineage>
</organism>
<dbReference type="AlphaFoldDB" id="A0AAD2JLW8"/>
<evidence type="ECO:0000256" key="1">
    <source>
        <dbReference type="ARBA" id="ARBA00022448"/>
    </source>
</evidence>
<evidence type="ECO:0000313" key="7">
    <source>
        <dbReference type="Proteomes" id="UP001295423"/>
    </source>
</evidence>
<feature type="region of interest" description="Disordered" evidence="4">
    <location>
        <begin position="568"/>
        <end position="590"/>
    </location>
</feature>
<accession>A0AAD2JLW8</accession>
<feature type="region of interest" description="Disordered" evidence="4">
    <location>
        <begin position="473"/>
        <end position="493"/>
    </location>
</feature>
<sequence>MISKSSLSSLSSRSLPKRGLSSKPYCHGEMKVPRCLGKKRSLSSSSTAASSAVAASSSSSSSSTFIGSNHQDDIIFHCRSRPNSCSFRNRSYSSSSLLMKSAMENVMDEDENNTNNNKTALVHYPGTTRLSYPNDNNAENDESFELVLDDFTIAKPERKGGGHLLLGRNGSGKSLLVDFLHKPEKYCNNKGASTTTHEAYDVASVSFDSHKELLRDHPDASVYRILTEDGFGGTLSKSAQYLVVRFGLFPLLYRKVSTLSTGEIRKVLIIRALCDGGANAQVDLSKQKFRSKHKDPKLLILENAFDGLDSDSRLELQSIVSKTIKGLDKSGKLLIQQVQASSVRPIQVFMSTHRPEEIMDEISTVSMAISESGTTSDNNNNNNNNKCKVVTFERPKDMTRETLLRTALELDDFTPEDSSETTTTALAQADDDLALPSLEAIRAAWQNDNATHNTTPDVLLGLDQVQIQRPKDTIAEDESPQGKPQSSSNDDNDNLVTLLHELSWKIEKGQRWIIAGGNGAGKSTLTRFLLQGSGLGSTRDNKDKISGQYHIDPATKVGWMSTESHLQMVVGQQQQQPQQPQQQDDDNEETNNDIGVWDILCDHGRIPENVANTFASWVVGDSARLEHIKTLPFDQLSQGEQKLVLLSATLARRPNLLILDEPTTALDSIARKRVLALLERICQATQDDLTLILITHYQDEWVPSVSHVLNLVRGNTTFQGPKSEYVSE</sequence>
<dbReference type="PROSITE" id="PS50893">
    <property type="entry name" value="ABC_TRANSPORTER_2"/>
    <property type="match status" value="1"/>
</dbReference>
<evidence type="ECO:0000256" key="4">
    <source>
        <dbReference type="SAM" id="MobiDB-lite"/>
    </source>
</evidence>
<evidence type="ECO:0000256" key="2">
    <source>
        <dbReference type="ARBA" id="ARBA00022741"/>
    </source>
</evidence>
<gene>
    <name evidence="6" type="ORF">CYCCA115_LOCUS19494</name>
</gene>
<evidence type="ECO:0000259" key="5">
    <source>
        <dbReference type="PROSITE" id="PS50893"/>
    </source>
</evidence>
<protein>
    <recommendedName>
        <fullName evidence="5">ABC transporter domain-containing protein</fullName>
    </recommendedName>
</protein>
<name>A0AAD2JLW8_9STRA</name>
<dbReference type="SMART" id="SM00382">
    <property type="entry name" value="AAA"/>
    <property type="match status" value="2"/>
</dbReference>
<evidence type="ECO:0000313" key="6">
    <source>
        <dbReference type="EMBL" id="CAJ1962036.1"/>
    </source>
</evidence>
<dbReference type="InterPro" id="IPR003439">
    <property type="entry name" value="ABC_transporter-like_ATP-bd"/>
</dbReference>
<dbReference type="Pfam" id="PF00005">
    <property type="entry name" value="ABC_tran"/>
    <property type="match status" value="2"/>
</dbReference>
<feature type="domain" description="ABC transporter" evidence="5">
    <location>
        <begin position="482"/>
        <end position="728"/>
    </location>
</feature>
<dbReference type="InterPro" id="IPR027417">
    <property type="entry name" value="P-loop_NTPase"/>
</dbReference>
<proteinExistence type="predicted"/>
<dbReference type="PANTHER" id="PTHR43553:SF3">
    <property type="entry name" value="ABC TRANSPORTER ATP-BINDING PROTEIN MODF"/>
    <property type="match status" value="1"/>
</dbReference>
<feature type="compositionally biased region" description="Low complexity" evidence="4">
    <location>
        <begin position="572"/>
        <end position="582"/>
    </location>
</feature>
<comment type="caution">
    <text evidence="6">The sequence shown here is derived from an EMBL/GenBank/DDBJ whole genome shotgun (WGS) entry which is preliminary data.</text>
</comment>
<keyword evidence="2" id="KW-0547">Nucleotide-binding</keyword>
<dbReference type="InterPro" id="IPR050095">
    <property type="entry name" value="ECF_ABC_transporter_ATP-bd"/>
</dbReference>
<reference evidence="6" key="1">
    <citation type="submission" date="2023-08" db="EMBL/GenBank/DDBJ databases">
        <authorList>
            <person name="Audoor S."/>
            <person name="Bilcke G."/>
        </authorList>
    </citation>
    <scope>NUCLEOTIDE SEQUENCE</scope>
</reference>
<dbReference type="CDD" id="cd00267">
    <property type="entry name" value="ABC_ATPase"/>
    <property type="match status" value="1"/>
</dbReference>
<dbReference type="EMBL" id="CAKOGP040002092">
    <property type="protein sequence ID" value="CAJ1962036.1"/>
    <property type="molecule type" value="Genomic_DNA"/>
</dbReference>
<dbReference type="SUPFAM" id="SSF52540">
    <property type="entry name" value="P-loop containing nucleoside triphosphate hydrolases"/>
    <property type="match status" value="2"/>
</dbReference>
<feature type="region of interest" description="Disordered" evidence="4">
    <location>
        <begin position="1"/>
        <end position="32"/>
    </location>
</feature>
<keyword evidence="7" id="KW-1185">Reference proteome</keyword>
<dbReference type="PANTHER" id="PTHR43553">
    <property type="entry name" value="HEAVY METAL TRANSPORTER"/>
    <property type="match status" value="1"/>
</dbReference>
<dbReference type="GO" id="GO:0043190">
    <property type="term" value="C:ATP-binding cassette (ABC) transporter complex"/>
    <property type="evidence" value="ECO:0007669"/>
    <property type="project" value="TreeGrafter"/>
</dbReference>
<keyword evidence="3" id="KW-0067">ATP-binding</keyword>
<evidence type="ECO:0000256" key="3">
    <source>
        <dbReference type="ARBA" id="ARBA00022840"/>
    </source>
</evidence>
<dbReference type="Proteomes" id="UP001295423">
    <property type="component" value="Unassembled WGS sequence"/>
</dbReference>
<dbReference type="InterPro" id="IPR017871">
    <property type="entry name" value="ABC_transporter-like_CS"/>
</dbReference>
<dbReference type="InterPro" id="IPR003593">
    <property type="entry name" value="AAA+_ATPase"/>
</dbReference>